<evidence type="ECO:0000313" key="15">
    <source>
        <dbReference type="EMBL" id="KAK0175774.1"/>
    </source>
</evidence>
<dbReference type="Proteomes" id="UP001168972">
    <property type="component" value="Unassembled WGS sequence"/>
</dbReference>
<feature type="binding site" evidence="8">
    <location>
        <position position="527"/>
    </location>
    <ligand>
        <name>chloride</name>
        <dbReference type="ChEBI" id="CHEBI:17996"/>
        <label>1</label>
    </ligand>
</feature>
<keyword evidence="14" id="KW-0121">Carboxypeptidase</keyword>
<keyword evidence="2" id="KW-0732">Signal</keyword>
<dbReference type="PRINTS" id="PR00791">
    <property type="entry name" value="PEPDIPTASEA"/>
</dbReference>
<protein>
    <recommendedName>
        <fullName evidence="14">Angiotensin-converting enzyme</fullName>
        <ecNumber evidence="14">3.4.-.-</ecNumber>
    </recommendedName>
</protein>
<dbReference type="PANTHER" id="PTHR10514">
    <property type="entry name" value="ANGIOTENSIN-CONVERTING ENZYME"/>
    <property type="match status" value="1"/>
</dbReference>
<evidence type="ECO:0000256" key="12">
    <source>
        <dbReference type="PIRSR" id="PIRSR601548-8"/>
    </source>
</evidence>
<evidence type="ECO:0000256" key="6">
    <source>
        <dbReference type="PIRSR" id="PIRSR601548-10"/>
    </source>
</evidence>
<feature type="binding site" evidence="9">
    <location>
        <position position="384"/>
    </location>
    <ligand>
        <name>Zn(2+)</name>
        <dbReference type="ChEBI" id="CHEBI:29105"/>
        <label>1</label>
        <note>catalytic</note>
    </ligand>
</feature>
<dbReference type="Pfam" id="PF01401">
    <property type="entry name" value="Peptidase_M2"/>
    <property type="match status" value="1"/>
</dbReference>
<evidence type="ECO:0000256" key="4">
    <source>
        <dbReference type="ARBA" id="ARBA00023180"/>
    </source>
</evidence>
<dbReference type="GO" id="GO:0004180">
    <property type="term" value="F:carboxypeptidase activity"/>
    <property type="evidence" value="ECO:0007669"/>
    <property type="project" value="UniProtKB-KW"/>
</dbReference>
<comment type="cofactor">
    <cofactor evidence="14">
        <name>Zn(2+)</name>
        <dbReference type="ChEBI" id="CHEBI:29105"/>
    </cofactor>
    <text evidence="14">Binds 1 zinc ion per subunit.</text>
</comment>
<feature type="disulfide bond" evidence="10">
    <location>
        <begin position="543"/>
        <end position="565"/>
    </location>
</feature>
<keyword evidence="3 10" id="KW-1015">Disulfide bond</keyword>
<feature type="active site" description="Proton donor 1" evidence="5">
    <location>
        <position position="518"/>
    </location>
</feature>
<keyword evidence="9 14" id="KW-0479">Metal-binding</keyword>
<reference evidence="15" key="2">
    <citation type="submission" date="2023-03" db="EMBL/GenBank/DDBJ databases">
        <authorList>
            <person name="Inwood S.N."/>
            <person name="Skelly J.G."/>
            <person name="Guhlin J."/>
            <person name="Harrop T.W.R."/>
            <person name="Goldson S.G."/>
            <person name="Dearden P.K."/>
        </authorList>
    </citation>
    <scope>NUCLEOTIDE SEQUENCE</scope>
    <source>
        <strain evidence="15">Lincoln</strain>
        <tissue evidence="15">Whole body</tissue>
    </source>
</reference>
<evidence type="ECO:0000256" key="2">
    <source>
        <dbReference type="ARBA" id="ARBA00022729"/>
    </source>
</evidence>
<keyword evidence="14" id="KW-0645">Protease</keyword>
<feature type="binding site" evidence="12">
    <location>
        <position position="384"/>
    </location>
    <ligand>
        <name>Zn(2+)</name>
        <dbReference type="ChEBI" id="CHEBI:29105"/>
        <label>2</label>
        <note>catalytic</note>
    </ligand>
</feature>
<dbReference type="InterPro" id="IPR001548">
    <property type="entry name" value="Peptidase_M2"/>
</dbReference>
<feature type="disulfide bond" evidence="10 13">
    <location>
        <begin position="353"/>
        <end position="371"/>
    </location>
</feature>
<feature type="binding site" evidence="9">
    <location>
        <position position="412"/>
    </location>
    <ligand>
        <name>Zn(2+)</name>
        <dbReference type="ChEBI" id="CHEBI:29105"/>
        <label>1</label>
        <note>catalytic</note>
    </ligand>
</feature>
<evidence type="ECO:0000256" key="1">
    <source>
        <dbReference type="ARBA" id="ARBA00008139"/>
    </source>
</evidence>
<dbReference type="EMBL" id="JAQQBR010000005">
    <property type="protein sequence ID" value="KAK0175774.1"/>
    <property type="molecule type" value="Genomic_DNA"/>
</dbReference>
<dbReference type="GO" id="GO:0006508">
    <property type="term" value="P:proteolysis"/>
    <property type="evidence" value="ECO:0007669"/>
    <property type="project" value="UniProtKB-KW"/>
</dbReference>
<sequence length="632" mass="74553">MRVFYGIKILFATEKVGFSEDFDDELMGSNYDNKNYYHNFHDREIDKMNEELLDLNKINAQLEWESAIKVSNNIFRAKEKFYSLKAMWKLRWCNKFELNQHQENIIKYNYNERRMIYLLCHRGPKYSLHEIKRLSLISDQLGLNYNLKKICRFGIDNNTEVKHCYHGEHEVKLLMQMSRNEKERRWAWTSWRNEMKNIKHLFIKSVAIQNSGARRNGYADMGVCWREEMEIPGIENLSNKLWLSIKPLYELLHAVVRFQLRKLYPGVILSATAPIPAHLIGDLWSVNWQSLADIILPQFYINITNILIKKNYTVSKMISVSEDFFTSLNFPPMTDKFRTLSLVTRRNNSINNCHGSARNMYELNDFRVLACFEVNEESFNIIHHEMGHVQYYMAYQNQPVIYQNGVNSAFHESIGDVIFLGAMTPRHLHRLGFIDDNGSDEISRIELALLLKLALTKIPQIPYALLMDKWRWRVFEGVVDSNNYNKAWWDLHRNLMGIVPPNSRPDSAEFFDPAAKYHIISNTPYLRYFLSHVLQFQIFDAMCKIAVTVDKINFHKNSNFPLYKCDIYGAKISGNKLRKVMKMGSSIKTRRAFIELLNTSEYCVDSLLKYFQPIKKFLEQQIRLNNIPIGWN</sequence>
<comment type="similarity">
    <text evidence="1 13 14">Belongs to the peptidase M2 family.</text>
</comment>
<feature type="binding site" evidence="12">
    <location>
        <position position="412"/>
    </location>
    <ligand>
        <name>Zn(2+)</name>
        <dbReference type="ChEBI" id="CHEBI:29105"/>
        <label>2</label>
        <note>catalytic</note>
    </ligand>
</feature>
<dbReference type="PROSITE" id="PS00018">
    <property type="entry name" value="EF_HAND_1"/>
    <property type="match status" value="1"/>
</dbReference>
<dbReference type="AlphaFoldDB" id="A0AA39FUZ3"/>
<evidence type="ECO:0000256" key="10">
    <source>
        <dbReference type="PIRSR" id="PIRSR601548-4"/>
    </source>
</evidence>
<evidence type="ECO:0000256" key="13">
    <source>
        <dbReference type="PROSITE-ProRule" id="PRU01355"/>
    </source>
</evidence>
<evidence type="ECO:0000256" key="3">
    <source>
        <dbReference type="ARBA" id="ARBA00023157"/>
    </source>
</evidence>
<evidence type="ECO:0000256" key="14">
    <source>
        <dbReference type="RuleBase" id="RU361144"/>
    </source>
</evidence>
<dbReference type="CDD" id="cd06461">
    <property type="entry name" value="M2_ACE"/>
    <property type="match status" value="1"/>
</dbReference>
<accession>A0AA39FUZ3</accession>
<proteinExistence type="inferred from homology"/>
<dbReference type="GO" id="GO:0008241">
    <property type="term" value="F:peptidyl-dipeptidase activity"/>
    <property type="evidence" value="ECO:0007669"/>
    <property type="project" value="InterPro"/>
</dbReference>
<keyword evidence="14" id="KW-0378">Hydrolase</keyword>
<gene>
    <name evidence="15" type="ORF">PV327_009498</name>
</gene>
<comment type="caution">
    <text evidence="15">The sequence shown here is derived from an EMBL/GenBank/DDBJ whole genome shotgun (WGS) entry which is preliminary data.</text>
</comment>
<dbReference type="SUPFAM" id="SSF55486">
    <property type="entry name" value="Metalloproteases ('zincins'), catalytic domain"/>
    <property type="match status" value="1"/>
</dbReference>
<name>A0AA39FUZ3_MICHY</name>
<keyword evidence="16" id="KW-1185">Reference proteome</keyword>
<dbReference type="PANTHER" id="PTHR10514:SF27">
    <property type="entry name" value="ANGIOTENSIN-CONVERTING ENZYME"/>
    <property type="match status" value="1"/>
</dbReference>
<feature type="active site" description="Proton donor 2" evidence="7">
    <location>
        <position position="518"/>
    </location>
</feature>
<feature type="binding site" evidence="9">
    <location>
        <position position="388"/>
    </location>
    <ligand>
        <name>Zn(2+)</name>
        <dbReference type="ChEBI" id="CHEBI:29105"/>
        <label>1</label>
        <note>catalytic</note>
    </ligand>
</feature>
<evidence type="ECO:0000256" key="5">
    <source>
        <dbReference type="PIRSR" id="PIRSR601548-1"/>
    </source>
</evidence>
<keyword evidence="14" id="KW-0482">Metalloprotease</keyword>
<feature type="active site" description="Proton acceptor 1" evidence="5">
    <location>
        <position position="385"/>
    </location>
</feature>
<evidence type="ECO:0000256" key="11">
    <source>
        <dbReference type="PIRSR" id="PIRSR601548-5"/>
    </source>
</evidence>
<dbReference type="GO" id="GO:0046872">
    <property type="term" value="F:metal ion binding"/>
    <property type="evidence" value="ECO:0007669"/>
    <property type="project" value="UniProtKB-KW"/>
</dbReference>
<dbReference type="EC" id="3.4.-.-" evidence="14"/>
<comment type="caution">
    <text evidence="13">Lacks conserved residue(s) required for the propagation of feature annotation.</text>
</comment>
<evidence type="ECO:0000313" key="16">
    <source>
        <dbReference type="Proteomes" id="UP001168972"/>
    </source>
</evidence>
<keyword evidence="9 14" id="KW-0862">Zinc</keyword>
<feature type="binding site" evidence="12">
    <location>
        <position position="388"/>
    </location>
    <ligand>
        <name>Zn(2+)</name>
        <dbReference type="ChEBI" id="CHEBI:29105"/>
        <label>2</label>
        <note>catalytic</note>
    </ligand>
</feature>
<evidence type="ECO:0000256" key="9">
    <source>
        <dbReference type="PIRSR" id="PIRSR601548-3"/>
    </source>
</evidence>
<feature type="disulfide bond" evidence="10">
    <location>
        <begin position="151"/>
        <end position="164"/>
    </location>
</feature>
<feature type="active site" description="Proton acceptor 2" evidence="7">
    <location>
        <position position="385"/>
    </location>
</feature>
<keyword evidence="4 6" id="KW-0325">Glycoprotein</keyword>
<dbReference type="GO" id="GO:0016020">
    <property type="term" value="C:membrane"/>
    <property type="evidence" value="ECO:0007669"/>
    <property type="project" value="InterPro"/>
</dbReference>
<dbReference type="PROSITE" id="PS52011">
    <property type="entry name" value="PEPTIDASE_M2"/>
    <property type="match status" value="1"/>
</dbReference>
<evidence type="ECO:0000256" key="8">
    <source>
        <dbReference type="PIRSR" id="PIRSR601548-2"/>
    </source>
</evidence>
<dbReference type="GO" id="GO:0008237">
    <property type="term" value="F:metallopeptidase activity"/>
    <property type="evidence" value="ECO:0007669"/>
    <property type="project" value="UniProtKB-KW"/>
</dbReference>
<reference evidence="15" key="1">
    <citation type="journal article" date="2023" name="bioRxiv">
        <title>Scaffold-level genome assemblies of two parasitoid biocontrol wasps reveal the parthenogenesis mechanism and an associated novel virus.</title>
        <authorList>
            <person name="Inwood S."/>
            <person name="Skelly J."/>
            <person name="Guhlin J."/>
            <person name="Harrop T."/>
            <person name="Goldson S."/>
            <person name="Dearden P."/>
        </authorList>
    </citation>
    <scope>NUCLEOTIDE SEQUENCE</scope>
    <source>
        <strain evidence="15">Lincoln</strain>
        <tissue evidence="15">Whole body</tissue>
    </source>
</reference>
<feature type="glycosylation site" description="N-linked (GlcNAc...) asparagine; partial" evidence="6">
    <location>
        <position position="157"/>
    </location>
</feature>
<feature type="glycosylation site" description="N-linked (GlcNAc...) asparagine" evidence="11">
    <location>
        <position position="157"/>
    </location>
</feature>
<dbReference type="InterPro" id="IPR018247">
    <property type="entry name" value="EF_Hand_1_Ca_BS"/>
</dbReference>
<evidence type="ECO:0000256" key="7">
    <source>
        <dbReference type="PIRSR" id="PIRSR601548-11"/>
    </source>
</evidence>
<dbReference type="Gene3D" id="1.10.1370.30">
    <property type="match status" value="2"/>
</dbReference>
<organism evidence="15 16">
    <name type="scientific">Microctonus hyperodae</name>
    <name type="common">Parasitoid wasp</name>
    <dbReference type="NCBI Taxonomy" id="165561"/>
    <lineage>
        <taxon>Eukaryota</taxon>
        <taxon>Metazoa</taxon>
        <taxon>Ecdysozoa</taxon>
        <taxon>Arthropoda</taxon>
        <taxon>Hexapoda</taxon>
        <taxon>Insecta</taxon>
        <taxon>Pterygota</taxon>
        <taxon>Neoptera</taxon>
        <taxon>Endopterygota</taxon>
        <taxon>Hymenoptera</taxon>
        <taxon>Apocrita</taxon>
        <taxon>Ichneumonoidea</taxon>
        <taxon>Braconidae</taxon>
        <taxon>Euphorinae</taxon>
        <taxon>Microctonus</taxon>
    </lineage>
</organism>